<sequence length="412" mass="48275">MKKNNFIYIITNSFPEKKETFNTHEFEYVLKNYKNIKILSFSRFRNKEFENNRVIKLKITDGIKELIFPKEIKNMSIHFKMFRYIKSKNIIEFGKNLYSYILALSTIRNVELKKDDMIFSYWLTRSSLIAYYLNKLIGIKYICQGHGSDIYINPPEKLKEILDNSELLITVGDKNKKYVSKKYNIPEEKIKVFRLGVSKNFYEKLLKVREKEKYTHRENNKKIKFLTVAMYKHVKGIDLLLKAINLLVNSQKINHNVEFSIFGEGKKFKFLQNYVKKYNLNQYVNLNGWIDRENLTKELVKADCFILPSRSEGLPVVLMEACAASLPIIATNVGSVSEIAIDGYNAILCEANPESISESIYTFINLDREKIKQFSDNSFSLYINNYLLENNLKSKYTYIESIFLKNISNGGT</sequence>
<dbReference type="PANTHER" id="PTHR46401">
    <property type="entry name" value="GLYCOSYLTRANSFERASE WBBK-RELATED"/>
    <property type="match status" value="1"/>
</dbReference>
<dbReference type="PANTHER" id="PTHR46401:SF2">
    <property type="entry name" value="GLYCOSYLTRANSFERASE WBBK-RELATED"/>
    <property type="match status" value="1"/>
</dbReference>
<name>A0A1M5RPC9_9BACT</name>
<dbReference type="Proteomes" id="UP000242592">
    <property type="component" value="Unassembled WGS sequence"/>
</dbReference>
<dbReference type="InterPro" id="IPR001296">
    <property type="entry name" value="Glyco_trans_1"/>
</dbReference>
<organism evidence="3 4">
    <name type="scientific">Thermosipho atlanticus DSM 15807</name>
    <dbReference type="NCBI Taxonomy" id="1123380"/>
    <lineage>
        <taxon>Bacteria</taxon>
        <taxon>Thermotogati</taxon>
        <taxon>Thermotogota</taxon>
        <taxon>Thermotogae</taxon>
        <taxon>Thermotogales</taxon>
        <taxon>Fervidobacteriaceae</taxon>
        <taxon>Thermosipho</taxon>
    </lineage>
</organism>
<keyword evidence="4" id="KW-1185">Reference proteome</keyword>
<dbReference type="CDD" id="cd03801">
    <property type="entry name" value="GT4_PimA-like"/>
    <property type="match status" value="1"/>
</dbReference>
<proteinExistence type="predicted"/>
<dbReference type="GO" id="GO:0016757">
    <property type="term" value="F:glycosyltransferase activity"/>
    <property type="evidence" value="ECO:0007669"/>
    <property type="project" value="InterPro"/>
</dbReference>
<dbReference type="STRING" id="1123380.SAMN02745199_0533"/>
<dbReference type="OrthoDB" id="9806653at2"/>
<feature type="domain" description="Glycosyl transferase family 1" evidence="2">
    <location>
        <begin position="209"/>
        <end position="377"/>
    </location>
</feature>
<evidence type="ECO:0000259" key="2">
    <source>
        <dbReference type="Pfam" id="PF00534"/>
    </source>
</evidence>
<dbReference type="GO" id="GO:0009103">
    <property type="term" value="P:lipopolysaccharide biosynthetic process"/>
    <property type="evidence" value="ECO:0007669"/>
    <property type="project" value="TreeGrafter"/>
</dbReference>
<evidence type="ECO:0000313" key="3">
    <source>
        <dbReference type="EMBL" id="SHH27958.1"/>
    </source>
</evidence>
<dbReference type="AlphaFoldDB" id="A0A1M5RPC9"/>
<dbReference type="RefSeq" id="WP_073071907.1">
    <property type="nucleotide sequence ID" value="NZ_FQXN01000002.1"/>
</dbReference>
<accession>A0A1M5RPC9</accession>
<reference evidence="4" key="1">
    <citation type="submission" date="2016-11" db="EMBL/GenBank/DDBJ databases">
        <authorList>
            <person name="Varghese N."/>
            <person name="Submissions S."/>
        </authorList>
    </citation>
    <scope>NUCLEOTIDE SEQUENCE [LARGE SCALE GENOMIC DNA]</scope>
    <source>
        <strain evidence="4">DSM 15807</strain>
    </source>
</reference>
<dbReference type="SUPFAM" id="SSF53756">
    <property type="entry name" value="UDP-Glycosyltransferase/glycogen phosphorylase"/>
    <property type="match status" value="1"/>
</dbReference>
<evidence type="ECO:0000256" key="1">
    <source>
        <dbReference type="ARBA" id="ARBA00022679"/>
    </source>
</evidence>
<protein>
    <submittedName>
        <fullName evidence="3">Glycosyltransferase involved in cell wall bisynthesis</fullName>
    </submittedName>
</protein>
<evidence type="ECO:0000313" key="4">
    <source>
        <dbReference type="Proteomes" id="UP000242592"/>
    </source>
</evidence>
<gene>
    <name evidence="3" type="ORF">SAMN02745199_0533</name>
</gene>
<keyword evidence="1 3" id="KW-0808">Transferase</keyword>
<dbReference type="EMBL" id="FQXN01000002">
    <property type="protein sequence ID" value="SHH27958.1"/>
    <property type="molecule type" value="Genomic_DNA"/>
</dbReference>
<dbReference type="Gene3D" id="3.40.50.2000">
    <property type="entry name" value="Glycogen Phosphorylase B"/>
    <property type="match status" value="2"/>
</dbReference>
<dbReference type="Pfam" id="PF00534">
    <property type="entry name" value="Glycos_transf_1"/>
    <property type="match status" value="1"/>
</dbReference>